<dbReference type="InterPro" id="IPR036689">
    <property type="entry name" value="ESAT-6-like_sf"/>
</dbReference>
<dbReference type="KEGG" id="salf:SMD44_06344"/>
<name>A0A1Z1WK87_9ACTN</name>
<gene>
    <name evidence="1" type="ORF">SMD44_06344</name>
</gene>
<dbReference type="RefSeq" id="WP_087886075.1">
    <property type="nucleotide sequence ID" value="NZ_CP021748.1"/>
</dbReference>
<dbReference type="EMBL" id="CP021748">
    <property type="protein sequence ID" value="ARX86867.1"/>
    <property type="molecule type" value="Genomic_DNA"/>
</dbReference>
<dbReference type="Gene3D" id="1.10.287.1060">
    <property type="entry name" value="ESAT-6-like"/>
    <property type="match status" value="1"/>
</dbReference>
<dbReference type="Pfam" id="PF06013">
    <property type="entry name" value="WXG100"/>
    <property type="match status" value="1"/>
</dbReference>
<keyword evidence="2" id="KW-1185">Reference proteome</keyword>
<dbReference type="SUPFAM" id="SSF140453">
    <property type="entry name" value="EsxAB dimer-like"/>
    <property type="match status" value="1"/>
</dbReference>
<dbReference type="OrthoDB" id="4283504at2"/>
<evidence type="ECO:0008006" key="3">
    <source>
        <dbReference type="Google" id="ProtNLM"/>
    </source>
</evidence>
<dbReference type="Proteomes" id="UP000195880">
    <property type="component" value="Chromosome"/>
</dbReference>
<sequence>MSDGRKLNDQEVLLLEKEIVDKYDSVQRQLRRLQGTLDTMEGNWRGIGAHAFDAKQTEINQHMQAIGRILVDFLEGINANRKDKDRLEDEVRSTINSIDVQYGGQQSAISSY</sequence>
<evidence type="ECO:0000313" key="2">
    <source>
        <dbReference type="Proteomes" id="UP000195880"/>
    </source>
</evidence>
<dbReference type="STRING" id="67267.GCA_000716675_07236"/>
<dbReference type="AlphaFoldDB" id="A0A1Z1WK87"/>
<reference evidence="1 2" key="1">
    <citation type="submission" date="2017-05" db="EMBL/GenBank/DDBJ databases">
        <title>Streptomyces alboflavus Genome sequencing and assembly.</title>
        <authorList>
            <person name="Wang Y."/>
            <person name="Du B."/>
            <person name="Ding Y."/>
            <person name="Liu H."/>
            <person name="Hou Q."/>
            <person name="Liu K."/>
            <person name="Wang C."/>
            <person name="Yao L."/>
        </authorList>
    </citation>
    <scope>NUCLEOTIDE SEQUENCE [LARGE SCALE GENOMIC DNA]</scope>
    <source>
        <strain evidence="1 2">MDJK44</strain>
    </source>
</reference>
<organism evidence="1 2">
    <name type="scientific">Streptomyces alboflavus</name>
    <dbReference type="NCBI Taxonomy" id="67267"/>
    <lineage>
        <taxon>Bacteria</taxon>
        <taxon>Bacillati</taxon>
        <taxon>Actinomycetota</taxon>
        <taxon>Actinomycetes</taxon>
        <taxon>Kitasatosporales</taxon>
        <taxon>Streptomycetaceae</taxon>
        <taxon>Streptomyces</taxon>
    </lineage>
</organism>
<evidence type="ECO:0000313" key="1">
    <source>
        <dbReference type="EMBL" id="ARX86867.1"/>
    </source>
</evidence>
<protein>
    <recommendedName>
        <fullName evidence="3">WXG100 family type VII secretion target</fullName>
    </recommendedName>
</protein>
<accession>A0A1Z1WK87</accession>
<dbReference type="InterPro" id="IPR010310">
    <property type="entry name" value="T7SS_ESAT-6-like"/>
</dbReference>
<proteinExistence type="predicted"/>